<name>A0ABY6DC67_9RHOB</name>
<dbReference type="InterPro" id="IPR001678">
    <property type="entry name" value="MeTrfase_RsmB-F_NOP2_dom"/>
</dbReference>
<evidence type="ECO:0000256" key="1">
    <source>
        <dbReference type="ARBA" id="ARBA00022603"/>
    </source>
</evidence>
<protein>
    <submittedName>
        <fullName evidence="7">RsmB/NOP family class I SAM-dependent RNA methyltransferase</fullName>
    </submittedName>
</protein>
<evidence type="ECO:0000256" key="5">
    <source>
        <dbReference type="PROSITE-ProRule" id="PRU01023"/>
    </source>
</evidence>
<dbReference type="PROSITE" id="PS51686">
    <property type="entry name" value="SAM_MT_RSMB_NOP"/>
    <property type="match status" value="1"/>
</dbReference>
<dbReference type="Pfam" id="PF01189">
    <property type="entry name" value="Methyltr_RsmB-F"/>
    <property type="match status" value="1"/>
</dbReference>
<dbReference type="GO" id="GO:0032259">
    <property type="term" value="P:methylation"/>
    <property type="evidence" value="ECO:0007669"/>
    <property type="project" value="UniProtKB-KW"/>
</dbReference>
<dbReference type="RefSeq" id="WP_263048230.1">
    <property type="nucleotide sequence ID" value="NZ_CP106738.1"/>
</dbReference>
<dbReference type="EMBL" id="CP106738">
    <property type="protein sequence ID" value="UXX83736.1"/>
    <property type="molecule type" value="Genomic_DNA"/>
</dbReference>
<dbReference type="PRINTS" id="PR02008">
    <property type="entry name" value="RCMTFAMILY"/>
</dbReference>
<accession>A0ABY6DC67</accession>
<comment type="similarity">
    <text evidence="5">Belongs to the class I-like SAM-binding methyltransferase superfamily. RsmB/NOP family.</text>
</comment>
<gene>
    <name evidence="7" type="ORF">N7U68_03445</name>
</gene>
<feature type="domain" description="SAM-dependent MTase RsmB/NOP-type" evidence="6">
    <location>
        <begin position="136"/>
        <end position="388"/>
    </location>
</feature>
<feature type="binding site" evidence="5">
    <location>
        <position position="273"/>
    </location>
    <ligand>
        <name>S-adenosyl-L-methionine</name>
        <dbReference type="ChEBI" id="CHEBI:59789"/>
    </ligand>
</feature>
<feature type="binding site" evidence="5">
    <location>
        <position position="249"/>
    </location>
    <ligand>
        <name>S-adenosyl-L-methionine</name>
        <dbReference type="ChEBI" id="CHEBI:59789"/>
    </ligand>
</feature>
<dbReference type="InterPro" id="IPR023267">
    <property type="entry name" value="RCMT"/>
</dbReference>
<keyword evidence="4 5" id="KW-0694">RNA-binding</keyword>
<dbReference type="InterPro" id="IPR029063">
    <property type="entry name" value="SAM-dependent_MTases_sf"/>
</dbReference>
<keyword evidence="3 5" id="KW-0949">S-adenosyl-L-methionine</keyword>
<evidence type="ECO:0000259" key="6">
    <source>
        <dbReference type="PROSITE" id="PS51686"/>
    </source>
</evidence>
<evidence type="ECO:0000256" key="2">
    <source>
        <dbReference type="ARBA" id="ARBA00022679"/>
    </source>
</evidence>
<dbReference type="InterPro" id="IPR054728">
    <property type="entry name" value="RsmB-like_ferredoxin"/>
</dbReference>
<keyword evidence="2 5" id="KW-0808">Transferase</keyword>
<evidence type="ECO:0000256" key="3">
    <source>
        <dbReference type="ARBA" id="ARBA00022691"/>
    </source>
</evidence>
<feature type="binding site" evidence="5">
    <location>
        <position position="289"/>
    </location>
    <ligand>
        <name>S-adenosyl-L-methionine</name>
        <dbReference type="ChEBI" id="CHEBI:59789"/>
    </ligand>
</feature>
<dbReference type="Proteomes" id="UP001064087">
    <property type="component" value="Chromosome"/>
</dbReference>
<proteinExistence type="inferred from homology"/>
<organism evidence="7 8">
    <name type="scientific">Roseovarius pelagicus</name>
    <dbReference type="NCBI Taxonomy" id="2980108"/>
    <lineage>
        <taxon>Bacteria</taxon>
        <taxon>Pseudomonadati</taxon>
        <taxon>Pseudomonadota</taxon>
        <taxon>Alphaproteobacteria</taxon>
        <taxon>Rhodobacterales</taxon>
        <taxon>Roseobacteraceae</taxon>
        <taxon>Roseovarius</taxon>
    </lineage>
</organism>
<sequence length="388" mass="41340">MTPGARIQAAIEILDAITDETAAERALTGWARRSRFAGSKDRAAVRDHVFQALRCWRSYACLGGADTGRGRMIGALRADDTDPALLFTGVGHAPAPLSAVELTSGTPAVTDADRLDLQPWLVERFQGSLGDDAERAAMALRARAPVMLRVNLRKGSVDQAMQSLAADEIATAPIDGINTALQVIDNHRKVLSSAAFQNGLVEFQDSSSQKAMQTIVLPAGARILDYCAGGGGKALALAARLDATIYAHDADPSRMKDLPARASRAGAQIRILDEDAVARAAPYDMVLCDVPCSGSGTWRRAPDAKWRLSEASLGALVDVQSVILDTARSLIAPGGTLVYATCSVLQEENEQQIEEFVRRHSGWSAVSVARLPISAVGDGFFVAHLLRE</sequence>
<dbReference type="PANTHER" id="PTHR22807">
    <property type="entry name" value="NOP2 YEAST -RELATED NOL1/NOP2/FMU SUN DOMAIN-CONTAINING"/>
    <property type="match status" value="1"/>
</dbReference>
<dbReference type="PANTHER" id="PTHR22807:SF53">
    <property type="entry name" value="RIBOSOMAL RNA SMALL SUBUNIT METHYLTRANSFERASE B-RELATED"/>
    <property type="match status" value="1"/>
</dbReference>
<evidence type="ECO:0000313" key="8">
    <source>
        <dbReference type="Proteomes" id="UP001064087"/>
    </source>
</evidence>
<dbReference type="InterPro" id="IPR049560">
    <property type="entry name" value="MeTrfase_RsmB-F_NOP2_cat"/>
</dbReference>
<feature type="active site" description="Nucleophile" evidence="5">
    <location>
        <position position="342"/>
    </location>
</feature>
<reference evidence="7" key="1">
    <citation type="submission" date="2022-10" db="EMBL/GenBank/DDBJ databases">
        <title>Roseovarius pelagicus sp. nov., isolated from Arctic seawater.</title>
        <authorList>
            <person name="Hong Y.W."/>
            <person name="Hwang C.Y."/>
        </authorList>
    </citation>
    <scope>NUCLEOTIDE SEQUENCE</scope>
    <source>
        <strain evidence="7">HL-MP18</strain>
    </source>
</reference>
<keyword evidence="8" id="KW-1185">Reference proteome</keyword>
<keyword evidence="1 5" id="KW-0489">Methyltransferase</keyword>
<evidence type="ECO:0000256" key="4">
    <source>
        <dbReference type="ARBA" id="ARBA00022884"/>
    </source>
</evidence>
<dbReference type="Gene3D" id="3.30.70.1170">
    <property type="entry name" value="Sun protein, domain 3"/>
    <property type="match status" value="1"/>
</dbReference>
<dbReference type="SUPFAM" id="SSF53335">
    <property type="entry name" value="S-adenosyl-L-methionine-dependent methyltransferases"/>
    <property type="match status" value="1"/>
</dbReference>
<dbReference type="Gene3D" id="3.40.50.150">
    <property type="entry name" value="Vaccinia Virus protein VP39"/>
    <property type="match status" value="1"/>
</dbReference>
<evidence type="ECO:0000313" key="7">
    <source>
        <dbReference type="EMBL" id="UXX83736.1"/>
    </source>
</evidence>
<dbReference type="Pfam" id="PF22458">
    <property type="entry name" value="RsmF-B_ferredox"/>
    <property type="match status" value="1"/>
</dbReference>
<comment type="caution">
    <text evidence="5">Lacks conserved residue(s) required for the propagation of feature annotation.</text>
</comment>
<dbReference type="GO" id="GO:0008168">
    <property type="term" value="F:methyltransferase activity"/>
    <property type="evidence" value="ECO:0007669"/>
    <property type="project" value="UniProtKB-KW"/>
</dbReference>